<dbReference type="SUPFAM" id="SSF88659">
    <property type="entry name" value="Sigma3 and sigma4 domains of RNA polymerase sigma factors"/>
    <property type="match status" value="1"/>
</dbReference>
<dbReference type="InterPro" id="IPR013325">
    <property type="entry name" value="RNA_pol_sigma_r2"/>
</dbReference>
<protein>
    <submittedName>
        <fullName evidence="7">Sigma-70 family RNA polymerase sigma factor</fullName>
    </submittedName>
</protein>
<keyword evidence="4" id="KW-0804">Transcription</keyword>
<sequence length="169" mass="20194">MKEEQCILLTNWWDKLYPLRRKFVSETLLNGFEKEDIEQECFLQLHKALERYDPHLGVPFESYYKVVLYGWRANQNRSKMSREIACQEEAFFFVKDERTDIERDVERKVLGEEAIHLIEQLEETERGIIKAYYLQNKKMKEIAKSYGIAYKTVEAKKKKALGKLRAMMA</sequence>
<dbReference type="GO" id="GO:0003677">
    <property type="term" value="F:DNA binding"/>
    <property type="evidence" value="ECO:0007669"/>
    <property type="project" value="UniProtKB-KW"/>
</dbReference>
<dbReference type="NCBIfam" id="TIGR02937">
    <property type="entry name" value="sigma70-ECF"/>
    <property type="match status" value="1"/>
</dbReference>
<name>A0A9E2KBS3_9FIRM</name>
<dbReference type="GO" id="GO:0016987">
    <property type="term" value="F:sigma factor activity"/>
    <property type="evidence" value="ECO:0007669"/>
    <property type="project" value="UniProtKB-KW"/>
</dbReference>
<dbReference type="GO" id="GO:0006352">
    <property type="term" value="P:DNA-templated transcription initiation"/>
    <property type="evidence" value="ECO:0007669"/>
    <property type="project" value="InterPro"/>
</dbReference>
<feature type="domain" description="RNA polymerase sigma-70 region 4" evidence="6">
    <location>
        <begin position="118"/>
        <end position="166"/>
    </location>
</feature>
<reference evidence="7" key="1">
    <citation type="journal article" date="2021" name="PeerJ">
        <title>Extensive microbial diversity within the chicken gut microbiome revealed by metagenomics and culture.</title>
        <authorList>
            <person name="Gilroy R."/>
            <person name="Ravi A."/>
            <person name="Getino M."/>
            <person name="Pursley I."/>
            <person name="Horton D.L."/>
            <person name="Alikhan N.F."/>
            <person name="Baker D."/>
            <person name="Gharbi K."/>
            <person name="Hall N."/>
            <person name="Watson M."/>
            <person name="Adriaenssens E.M."/>
            <person name="Foster-Nyarko E."/>
            <person name="Jarju S."/>
            <person name="Secka A."/>
            <person name="Antonio M."/>
            <person name="Oren A."/>
            <person name="Chaudhuri R.R."/>
            <person name="La Ragione R."/>
            <person name="Hildebrand F."/>
            <person name="Pallen M.J."/>
        </authorList>
    </citation>
    <scope>NUCLEOTIDE SEQUENCE</scope>
    <source>
        <strain evidence="7">B5-657</strain>
    </source>
</reference>
<dbReference type="PANTHER" id="PTHR30385">
    <property type="entry name" value="SIGMA FACTOR F FLAGELLAR"/>
    <property type="match status" value="1"/>
</dbReference>
<dbReference type="InterPro" id="IPR014284">
    <property type="entry name" value="RNA_pol_sigma-70_dom"/>
</dbReference>
<keyword evidence="3" id="KW-0238">DNA-binding</keyword>
<dbReference type="SUPFAM" id="SSF88946">
    <property type="entry name" value="Sigma2 domain of RNA polymerase sigma factors"/>
    <property type="match status" value="1"/>
</dbReference>
<dbReference type="EMBL" id="JAHLFQ010000122">
    <property type="protein sequence ID" value="MBU3804205.1"/>
    <property type="molecule type" value="Genomic_DNA"/>
</dbReference>
<dbReference type="PANTHER" id="PTHR30385:SF7">
    <property type="entry name" value="RNA POLYMERASE SIGMA FACTOR FLIA"/>
    <property type="match status" value="1"/>
</dbReference>
<evidence type="ECO:0000259" key="5">
    <source>
        <dbReference type="Pfam" id="PF04542"/>
    </source>
</evidence>
<evidence type="ECO:0000259" key="6">
    <source>
        <dbReference type="Pfam" id="PF04545"/>
    </source>
</evidence>
<dbReference type="Pfam" id="PF04545">
    <property type="entry name" value="Sigma70_r4"/>
    <property type="match status" value="1"/>
</dbReference>
<dbReference type="InterPro" id="IPR007627">
    <property type="entry name" value="RNA_pol_sigma70_r2"/>
</dbReference>
<reference evidence="7" key="2">
    <citation type="submission" date="2021-04" db="EMBL/GenBank/DDBJ databases">
        <authorList>
            <person name="Gilroy R."/>
        </authorList>
    </citation>
    <scope>NUCLEOTIDE SEQUENCE</scope>
    <source>
        <strain evidence="7">B5-657</strain>
    </source>
</reference>
<dbReference type="InterPro" id="IPR013324">
    <property type="entry name" value="RNA_pol_sigma_r3/r4-like"/>
</dbReference>
<evidence type="ECO:0000256" key="2">
    <source>
        <dbReference type="ARBA" id="ARBA00023082"/>
    </source>
</evidence>
<gene>
    <name evidence="7" type="ORF">H9872_05580</name>
</gene>
<comment type="caution">
    <text evidence="7">The sequence shown here is derived from an EMBL/GenBank/DDBJ whole genome shotgun (WGS) entry which is preliminary data.</text>
</comment>
<evidence type="ECO:0000313" key="8">
    <source>
        <dbReference type="Proteomes" id="UP000824229"/>
    </source>
</evidence>
<feature type="domain" description="RNA polymerase sigma-70 region 2" evidence="5">
    <location>
        <begin position="14"/>
        <end position="64"/>
    </location>
</feature>
<proteinExistence type="predicted"/>
<dbReference type="Gene3D" id="1.10.10.10">
    <property type="entry name" value="Winged helix-like DNA-binding domain superfamily/Winged helix DNA-binding domain"/>
    <property type="match status" value="1"/>
</dbReference>
<dbReference type="InterPro" id="IPR036388">
    <property type="entry name" value="WH-like_DNA-bd_sf"/>
</dbReference>
<evidence type="ECO:0000313" key="7">
    <source>
        <dbReference type="EMBL" id="MBU3804205.1"/>
    </source>
</evidence>
<keyword evidence="2" id="KW-0731">Sigma factor</keyword>
<accession>A0A9E2KBS3</accession>
<dbReference type="InterPro" id="IPR007630">
    <property type="entry name" value="RNA_pol_sigma70_r4"/>
</dbReference>
<dbReference type="Gene3D" id="1.10.1740.10">
    <property type="match status" value="1"/>
</dbReference>
<dbReference type="Proteomes" id="UP000824229">
    <property type="component" value="Unassembled WGS sequence"/>
</dbReference>
<evidence type="ECO:0000256" key="1">
    <source>
        <dbReference type="ARBA" id="ARBA00023015"/>
    </source>
</evidence>
<organism evidence="7 8">
    <name type="scientific">Candidatus Cellulosilyticum pullistercoris</name>
    <dbReference type="NCBI Taxonomy" id="2838521"/>
    <lineage>
        <taxon>Bacteria</taxon>
        <taxon>Bacillati</taxon>
        <taxon>Bacillota</taxon>
        <taxon>Clostridia</taxon>
        <taxon>Lachnospirales</taxon>
        <taxon>Cellulosilyticaceae</taxon>
        <taxon>Cellulosilyticum</taxon>
    </lineage>
</organism>
<dbReference type="AlphaFoldDB" id="A0A9E2KBS3"/>
<evidence type="ECO:0000256" key="3">
    <source>
        <dbReference type="ARBA" id="ARBA00023125"/>
    </source>
</evidence>
<evidence type="ECO:0000256" key="4">
    <source>
        <dbReference type="ARBA" id="ARBA00023163"/>
    </source>
</evidence>
<dbReference type="Pfam" id="PF04542">
    <property type="entry name" value="Sigma70_r2"/>
    <property type="match status" value="1"/>
</dbReference>
<keyword evidence="1" id="KW-0805">Transcription regulation</keyword>